<keyword evidence="3" id="KW-1185">Reference proteome</keyword>
<dbReference type="OrthoDB" id="3830579at2759"/>
<accession>A0A9P9JWH9</accession>
<reference evidence="2" key="1">
    <citation type="journal article" date="2021" name="Nat. Commun.">
        <title>Genetic determinants of endophytism in the Arabidopsis root mycobiome.</title>
        <authorList>
            <person name="Mesny F."/>
            <person name="Miyauchi S."/>
            <person name="Thiergart T."/>
            <person name="Pickel B."/>
            <person name="Atanasova L."/>
            <person name="Karlsson M."/>
            <person name="Huettel B."/>
            <person name="Barry K.W."/>
            <person name="Haridas S."/>
            <person name="Chen C."/>
            <person name="Bauer D."/>
            <person name="Andreopoulos W."/>
            <person name="Pangilinan J."/>
            <person name="LaButti K."/>
            <person name="Riley R."/>
            <person name="Lipzen A."/>
            <person name="Clum A."/>
            <person name="Drula E."/>
            <person name="Henrissat B."/>
            <person name="Kohler A."/>
            <person name="Grigoriev I.V."/>
            <person name="Martin F.M."/>
            <person name="Hacquard S."/>
        </authorList>
    </citation>
    <scope>NUCLEOTIDE SEQUENCE</scope>
    <source>
        <strain evidence="2">FSSC 5 MPI-SDFR-AT-0091</strain>
    </source>
</reference>
<dbReference type="Proteomes" id="UP000736672">
    <property type="component" value="Unassembled WGS sequence"/>
</dbReference>
<comment type="caution">
    <text evidence="2">The sequence shown here is derived from an EMBL/GenBank/DDBJ whole genome shotgun (WGS) entry which is preliminary data.</text>
</comment>
<dbReference type="InterPro" id="IPR007138">
    <property type="entry name" value="ABM_dom"/>
</dbReference>
<evidence type="ECO:0000313" key="2">
    <source>
        <dbReference type="EMBL" id="KAH7239668.1"/>
    </source>
</evidence>
<evidence type="ECO:0000259" key="1">
    <source>
        <dbReference type="Pfam" id="PF03992"/>
    </source>
</evidence>
<gene>
    <name evidence="2" type="ORF">B0J15DRAFT_502643</name>
</gene>
<name>A0A9P9JWH9_FUSSL</name>
<dbReference type="SUPFAM" id="SSF54909">
    <property type="entry name" value="Dimeric alpha+beta barrel"/>
    <property type="match status" value="1"/>
</dbReference>
<dbReference type="EMBL" id="JAGTJS010000021">
    <property type="protein sequence ID" value="KAH7239668.1"/>
    <property type="molecule type" value="Genomic_DNA"/>
</dbReference>
<dbReference type="Pfam" id="PF03992">
    <property type="entry name" value="ABM"/>
    <property type="match status" value="1"/>
</dbReference>
<dbReference type="Gene3D" id="3.30.70.100">
    <property type="match status" value="1"/>
</dbReference>
<organism evidence="2 3">
    <name type="scientific">Fusarium solani</name>
    <name type="common">Filamentous fungus</name>
    <dbReference type="NCBI Taxonomy" id="169388"/>
    <lineage>
        <taxon>Eukaryota</taxon>
        <taxon>Fungi</taxon>
        <taxon>Dikarya</taxon>
        <taxon>Ascomycota</taxon>
        <taxon>Pezizomycotina</taxon>
        <taxon>Sordariomycetes</taxon>
        <taxon>Hypocreomycetidae</taxon>
        <taxon>Hypocreales</taxon>
        <taxon>Nectriaceae</taxon>
        <taxon>Fusarium</taxon>
        <taxon>Fusarium solani species complex</taxon>
    </lineage>
</organism>
<dbReference type="InterPro" id="IPR011008">
    <property type="entry name" value="Dimeric_a/b-barrel"/>
</dbReference>
<sequence length="237" mass="25400">MTCPLNTRTNLSQASMARPTTEFAVLSLVPGANLVDPESEGSRIWRDCLKTLSSFEGFRSSLYSVDEKNTNTMVEIVDWESIEAHQAATESPKYGPFLEKVSAILAGPPNLKHAMLNVYGAEGELSPSPPAAAFKDTPTVIQKFYFPASVDAAAVDASALEMVQSVKSLKGFKAAATGWLLEDVEHKALGGSAGKGFVLVTGWENPGIAREFSTSLIANHELQRVGAKADEDFVASF</sequence>
<evidence type="ECO:0000313" key="3">
    <source>
        <dbReference type="Proteomes" id="UP000736672"/>
    </source>
</evidence>
<feature type="domain" description="ABM" evidence="1">
    <location>
        <begin position="44"/>
        <end position="97"/>
    </location>
</feature>
<proteinExistence type="predicted"/>
<dbReference type="AlphaFoldDB" id="A0A9P9JWH9"/>
<protein>
    <recommendedName>
        <fullName evidence="1">ABM domain-containing protein</fullName>
    </recommendedName>
</protein>